<feature type="signal peptide" evidence="1">
    <location>
        <begin position="1"/>
        <end position="23"/>
    </location>
</feature>
<keyword evidence="3" id="KW-1185">Reference proteome</keyword>
<dbReference type="Proteomes" id="UP001428817">
    <property type="component" value="Unassembled WGS sequence"/>
</dbReference>
<proteinExistence type="predicted"/>
<organism evidence="2 3">
    <name type="scientific">Pseudonocardia eucalypti</name>
    <dbReference type="NCBI Taxonomy" id="648755"/>
    <lineage>
        <taxon>Bacteria</taxon>
        <taxon>Bacillati</taxon>
        <taxon>Actinomycetota</taxon>
        <taxon>Actinomycetes</taxon>
        <taxon>Pseudonocardiales</taxon>
        <taxon>Pseudonocardiaceae</taxon>
        <taxon>Pseudonocardia</taxon>
    </lineage>
</organism>
<evidence type="ECO:0000256" key="1">
    <source>
        <dbReference type="SAM" id="SignalP"/>
    </source>
</evidence>
<feature type="chain" id="PRO_5046970618" description="Secreted protein" evidence="1">
    <location>
        <begin position="24"/>
        <end position="98"/>
    </location>
</feature>
<protein>
    <recommendedName>
        <fullName evidence="4">Secreted protein</fullName>
    </recommendedName>
</protein>
<evidence type="ECO:0008006" key="4">
    <source>
        <dbReference type="Google" id="ProtNLM"/>
    </source>
</evidence>
<dbReference type="RefSeq" id="WP_185066060.1">
    <property type="nucleotide sequence ID" value="NZ_BAABJP010000049.1"/>
</dbReference>
<name>A0ABP9R591_9PSEU</name>
<evidence type="ECO:0000313" key="2">
    <source>
        <dbReference type="EMBL" id="GAA5171591.1"/>
    </source>
</evidence>
<evidence type="ECO:0000313" key="3">
    <source>
        <dbReference type="Proteomes" id="UP001428817"/>
    </source>
</evidence>
<reference evidence="3" key="1">
    <citation type="journal article" date="2019" name="Int. J. Syst. Evol. Microbiol.">
        <title>The Global Catalogue of Microorganisms (GCM) 10K type strain sequencing project: providing services to taxonomists for standard genome sequencing and annotation.</title>
        <authorList>
            <consortium name="The Broad Institute Genomics Platform"/>
            <consortium name="The Broad Institute Genome Sequencing Center for Infectious Disease"/>
            <person name="Wu L."/>
            <person name="Ma J."/>
        </authorList>
    </citation>
    <scope>NUCLEOTIDE SEQUENCE [LARGE SCALE GENOMIC DNA]</scope>
    <source>
        <strain evidence="3">JCM 18303</strain>
    </source>
</reference>
<gene>
    <name evidence="2" type="ORF">GCM10023321_70350</name>
</gene>
<dbReference type="EMBL" id="BAABJP010000049">
    <property type="protein sequence ID" value="GAA5171591.1"/>
    <property type="molecule type" value="Genomic_DNA"/>
</dbReference>
<keyword evidence="1" id="KW-0732">Signal</keyword>
<sequence>MRTSLLLAAAIVAGGVYAPLAHATPLTPIHTQGEVDCTARDAYDNGVNVRNRCGRPISVKVIWSNPTWVTDCWNIDAYNTRPFPKPKPGSRYQTVIDC</sequence>
<accession>A0ABP9R591</accession>
<comment type="caution">
    <text evidence="2">The sequence shown here is derived from an EMBL/GenBank/DDBJ whole genome shotgun (WGS) entry which is preliminary data.</text>
</comment>